<feature type="domain" description="Root UVB sensitive protein C-terminal" evidence="1">
    <location>
        <begin position="62"/>
        <end position="99"/>
    </location>
</feature>
<dbReference type="InterPro" id="IPR006968">
    <property type="entry name" value="RUS_fam"/>
</dbReference>
<organism evidence="2">
    <name type="scientific">Compsopogon caeruleus</name>
    <dbReference type="NCBI Taxonomy" id="31354"/>
    <lineage>
        <taxon>Eukaryota</taxon>
        <taxon>Rhodophyta</taxon>
        <taxon>Compsopogonophyceae</taxon>
        <taxon>Compsopogonales</taxon>
        <taxon>Compsopogonaceae</taxon>
        <taxon>Compsopogon</taxon>
    </lineage>
</organism>
<accession>A0A7S1TGU1</accession>
<dbReference type="PANTHER" id="PTHR12770:SF31">
    <property type="entry name" value="RUS FAMILY MEMBER 1"/>
    <property type="match status" value="1"/>
</dbReference>
<proteinExistence type="predicted"/>
<dbReference type="EMBL" id="HBGH01014882">
    <property type="protein sequence ID" value="CAD9236190.1"/>
    <property type="molecule type" value="Transcribed_RNA"/>
</dbReference>
<dbReference type="PANTHER" id="PTHR12770">
    <property type="entry name" value="RUS1 FAMILY PROTEIN C16ORF58"/>
    <property type="match status" value="1"/>
</dbReference>
<evidence type="ECO:0000259" key="1">
    <source>
        <dbReference type="Pfam" id="PF24160"/>
    </source>
</evidence>
<evidence type="ECO:0000313" key="2">
    <source>
        <dbReference type="EMBL" id="CAD9236190.1"/>
    </source>
</evidence>
<gene>
    <name evidence="2" type="ORF">CCAE0312_LOCUS8282</name>
</gene>
<reference evidence="2" key="1">
    <citation type="submission" date="2021-01" db="EMBL/GenBank/DDBJ databases">
        <authorList>
            <person name="Corre E."/>
            <person name="Pelletier E."/>
            <person name="Niang G."/>
            <person name="Scheremetjew M."/>
            <person name="Finn R."/>
            <person name="Kale V."/>
            <person name="Holt S."/>
            <person name="Cochrane G."/>
            <person name="Meng A."/>
            <person name="Brown T."/>
            <person name="Cohen L."/>
        </authorList>
    </citation>
    <scope>NUCLEOTIDE SEQUENCE</scope>
    <source>
        <strain evidence="2">SAG 36.94</strain>
    </source>
</reference>
<feature type="domain" description="Root UVB sensitive protein C-terminal" evidence="1">
    <location>
        <begin position="21"/>
        <end position="55"/>
    </location>
</feature>
<dbReference type="AlphaFoldDB" id="A0A7S1TGU1"/>
<name>A0A7S1TGU1_9RHOD</name>
<dbReference type="Pfam" id="PF24160">
    <property type="entry name" value="UVB_sens_C"/>
    <property type="match status" value="2"/>
</dbReference>
<sequence length="99" mass="11597">MQYPLFSGEEYLISVPRLLSRAGQNSVRIVLSEQATPQDMLRAYFTAEYLLSLPESSRDLGTAHKYVVRNFPKFLRQVQDRGWNTQYAMLDPRVPRCKW</sequence>
<protein>
    <recommendedName>
        <fullName evidence="1">Root UVB sensitive protein C-terminal domain-containing protein</fullName>
    </recommendedName>
</protein>
<dbReference type="InterPro" id="IPR055412">
    <property type="entry name" value="UVB_sens_C"/>
</dbReference>